<organism evidence="1 2">
    <name type="scientific">Pseudomonas kitaguniensis</name>
    <dbReference type="NCBI Taxonomy" id="2607908"/>
    <lineage>
        <taxon>Bacteria</taxon>
        <taxon>Pseudomonadati</taxon>
        <taxon>Pseudomonadota</taxon>
        <taxon>Gammaproteobacteria</taxon>
        <taxon>Pseudomonadales</taxon>
        <taxon>Pseudomonadaceae</taxon>
        <taxon>Pseudomonas</taxon>
    </lineage>
</organism>
<dbReference type="RefSeq" id="WP_152747467.1">
    <property type="nucleotide sequence ID" value="NZ_VUAZ01000126.1"/>
</dbReference>
<dbReference type="EMBL" id="VUAZ01000126">
    <property type="protein sequence ID" value="MPR04225.1"/>
    <property type="molecule type" value="Genomic_DNA"/>
</dbReference>
<keyword evidence="2" id="KW-1185">Reference proteome</keyword>
<sequence length="156" mass="16910">MAAPIFERHARTSTPSIGGAFFCPELISQAELGSYQTTNNLLFLLLKFIQVWGFGFECISVLRLGPISVPLLQRVTFERPESRPNSQAELGQTVGGGLLPMAVGQSIHVSTVKLLSGASPLPQKAKKADTLPMYAKLLLFCIQPNQLGFRAAVLLL</sequence>
<name>A0A5N7KR27_9PSED</name>
<proteinExistence type="predicted"/>
<dbReference type="Proteomes" id="UP000326112">
    <property type="component" value="Unassembled WGS sequence"/>
</dbReference>
<reference evidence="1 2" key="1">
    <citation type="journal article" date="2020" name="Int. J. Syst. Evol. Microbiol.">
        <title>Pseudomonas kitaguniensis sp. nov., a pathogen causing bacterial rot of Welsh onion in Japan.</title>
        <authorList>
            <person name="Sawada H."/>
            <person name="Fujikawa T."/>
            <person name="Nishiwaki Y."/>
            <person name="Horita H."/>
        </authorList>
    </citation>
    <scope>NUCLEOTIDE SEQUENCE [LARGE SCALE GENOMIC DNA]</scope>
    <source>
        <strain evidence="1 2">MAFF 212408</strain>
    </source>
</reference>
<gene>
    <name evidence="1" type="ORF">F0169_20375</name>
</gene>
<reference evidence="1 2" key="2">
    <citation type="journal article" date="2023" name="Plant Pathol.">
        <title>Dismantling and reorganizing Pseudomonas marginalis sensu#lato.</title>
        <authorList>
            <person name="Sawada H."/>
            <person name="Fujikawa T."/>
            <person name="Satou M."/>
        </authorList>
    </citation>
    <scope>NUCLEOTIDE SEQUENCE [LARGE SCALE GENOMIC DNA]</scope>
    <source>
        <strain evidence="1 2">MAFF 212408</strain>
    </source>
</reference>
<comment type="caution">
    <text evidence="1">The sequence shown here is derived from an EMBL/GenBank/DDBJ whole genome shotgun (WGS) entry which is preliminary data.</text>
</comment>
<accession>A0A5N7KR27</accession>
<evidence type="ECO:0000313" key="2">
    <source>
        <dbReference type="Proteomes" id="UP000326112"/>
    </source>
</evidence>
<evidence type="ECO:0000313" key="1">
    <source>
        <dbReference type="EMBL" id="MPR04225.1"/>
    </source>
</evidence>
<protein>
    <submittedName>
        <fullName evidence="1">Uncharacterized protein</fullName>
    </submittedName>
</protein>